<feature type="signal peptide" evidence="1">
    <location>
        <begin position="1"/>
        <end position="19"/>
    </location>
</feature>
<gene>
    <name evidence="2" type="ORF">SAMN05660866_00803</name>
</gene>
<evidence type="ECO:0000313" key="2">
    <source>
        <dbReference type="EMBL" id="SKB32394.1"/>
    </source>
</evidence>
<organism evidence="2 3">
    <name type="scientific">Maribacter arcticus</name>
    <dbReference type="NCBI Taxonomy" id="561365"/>
    <lineage>
        <taxon>Bacteria</taxon>
        <taxon>Pseudomonadati</taxon>
        <taxon>Bacteroidota</taxon>
        <taxon>Flavobacteriia</taxon>
        <taxon>Flavobacteriales</taxon>
        <taxon>Flavobacteriaceae</taxon>
        <taxon>Maribacter</taxon>
    </lineage>
</organism>
<dbReference type="Proteomes" id="UP000190339">
    <property type="component" value="Unassembled WGS sequence"/>
</dbReference>
<dbReference type="EMBL" id="FUYL01000002">
    <property type="protein sequence ID" value="SKB32394.1"/>
    <property type="molecule type" value="Genomic_DNA"/>
</dbReference>
<protein>
    <submittedName>
        <fullName evidence="2">Uncharacterized protein</fullName>
    </submittedName>
</protein>
<sequence>MLRTCVVCCLLLISFGLKAQKKLQRMILAQDISLIQVNSANCFKIEMHTGQGNEVAIEAEIEGEYSQDLDLKVDVNGSTILIEAGFVPSFENPNDKLSAHKVISIMLKLTIPKNKNVEIYGTNSRVVIDGTYKEVNVALSDGVCQLNEVLGNVSVRTQSGSIGVLTKSAQIEANSKYGKVSLNLIPKGLPIYKLQTVTGNIELIKTE</sequence>
<accession>A0A1T5ABP7</accession>
<dbReference type="STRING" id="561365.SAMN05660866_00803"/>
<feature type="chain" id="PRO_5013092164" evidence="1">
    <location>
        <begin position="20"/>
        <end position="207"/>
    </location>
</feature>
<reference evidence="3" key="1">
    <citation type="submission" date="2017-02" db="EMBL/GenBank/DDBJ databases">
        <authorList>
            <person name="Varghese N."/>
            <person name="Submissions S."/>
        </authorList>
    </citation>
    <scope>NUCLEOTIDE SEQUENCE [LARGE SCALE GENOMIC DNA]</scope>
    <source>
        <strain evidence="3">DSM 23546</strain>
    </source>
</reference>
<keyword evidence="1" id="KW-0732">Signal</keyword>
<keyword evidence="3" id="KW-1185">Reference proteome</keyword>
<evidence type="ECO:0000313" key="3">
    <source>
        <dbReference type="Proteomes" id="UP000190339"/>
    </source>
</evidence>
<name>A0A1T5ABP7_9FLAO</name>
<dbReference type="AlphaFoldDB" id="A0A1T5ABP7"/>
<proteinExistence type="predicted"/>
<evidence type="ECO:0000256" key="1">
    <source>
        <dbReference type="SAM" id="SignalP"/>
    </source>
</evidence>